<evidence type="ECO:0000313" key="2">
    <source>
        <dbReference type="Proteomes" id="UP000002949"/>
    </source>
</evidence>
<keyword evidence="2" id="KW-1185">Reference proteome</keyword>
<gene>
    <name evidence="1" type="ORF">MEA186_30167</name>
</gene>
<name>G6YJ56_9HYPH</name>
<dbReference type="AlphaFoldDB" id="G6YJ56"/>
<protein>
    <submittedName>
        <fullName evidence="1">Uncharacterized protein</fullName>
    </submittedName>
</protein>
<sequence>MYPNMIRGFDVTIVMVEGIRFLRSRAVLRLFIVATRDTSYGRQLLPAPQRRLSRVMPACLIELRKELYGCFSVD</sequence>
<reference evidence="1 2" key="1">
    <citation type="journal article" date="2012" name="J. Bacteriol.">
        <title>Draft Genome Sequence of Plant Growth-Promoting Rhizobium Mesorhizobium amorphae, Isolated from Zinc-Lead Mine Tailings.</title>
        <authorList>
            <person name="Hao X."/>
            <person name="Lin Y."/>
            <person name="Johnstone L."/>
            <person name="Baltrus D.A."/>
            <person name="Miller S.J."/>
            <person name="Wei G."/>
            <person name="Rensing C."/>
        </authorList>
    </citation>
    <scope>NUCLEOTIDE SEQUENCE [LARGE SCALE GENOMIC DNA]</scope>
    <source>
        <strain evidence="1 2">CCNWGS0123</strain>
    </source>
</reference>
<dbReference type="Proteomes" id="UP000002949">
    <property type="component" value="Unassembled WGS sequence"/>
</dbReference>
<proteinExistence type="predicted"/>
<accession>G6YJ56</accession>
<dbReference type="KEGG" id="mamo:A6B35_32540"/>
<evidence type="ECO:0000313" key="1">
    <source>
        <dbReference type="EMBL" id="EHH05484.1"/>
    </source>
</evidence>
<dbReference type="EMBL" id="AGSN01000214">
    <property type="protein sequence ID" value="EHH05484.1"/>
    <property type="molecule type" value="Genomic_DNA"/>
</dbReference>
<organism evidence="1 2">
    <name type="scientific">Mesorhizobium amorphae CCNWGS0123</name>
    <dbReference type="NCBI Taxonomy" id="1082933"/>
    <lineage>
        <taxon>Bacteria</taxon>
        <taxon>Pseudomonadati</taxon>
        <taxon>Pseudomonadota</taxon>
        <taxon>Alphaproteobacteria</taxon>
        <taxon>Hyphomicrobiales</taxon>
        <taxon>Phyllobacteriaceae</taxon>
        <taxon>Mesorhizobium</taxon>
    </lineage>
</organism>